<dbReference type="InterPro" id="IPR037523">
    <property type="entry name" value="VOC_core"/>
</dbReference>
<dbReference type="EMBL" id="JBHRTR010000049">
    <property type="protein sequence ID" value="MFC3230819.1"/>
    <property type="molecule type" value="Genomic_DNA"/>
</dbReference>
<gene>
    <name evidence="2" type="ORF">ACFOGJ_26480</name>
</gene>
<sequence>MSGQRSIDHPVLAVRNLDEAAAAWEGLGFTLTPRASHPDHMGTANRLVQFANRVFLELLEVDRPATVAPHGPEEVPPRFSFGAHNRDVLQDGPGLSMLALTTADAHADLEALAARGVRTFAPFAFERQTTLPDGSQALVGFSLGFATLPGFPGSIFFLCQHKAPQHFWKERFQTHANGAVALEAVYLRSAQPAEDAAALAVLTGGVVRAVEDGVEVGCGGQALVVATPAQLARLAPNAEQGPPGLAGIAIAARNPPVAPATVLDGIFIAWRQAA</sequence>
<dbReference type="Pfam" id="PF13468">
    <property type="entry name" value="Glyoxalase_3"/>
    <property type="match status" value="1"/>
</dbReference>
<dbReference type="Proteomes" id="UP001595528">
    <property type="component" value="Unassembled WGS sequence"/>
</dbReference>
<dbReference type="Gene3D" id="3.10.180.10">
    <property type="entry name" value="2,3-Dihydroxybiphenyl 1,2-Dioxygenase, domain 1"/>
    <property type="match status" value="1"/>
</dbReference>
<feature type="domain" description="VOC" evidence="1">
    <location>
        <begin position="6"/>
        <end position="158"/>
    </location>
</feature>
<keyword evidence="3" id="KW-1185">Reference proteome</keyword>
<reference evidence="3" key="1">
    <citation type="journal article" date="2019" name="Int. J. Syst. Evol. Microbiol.">
        <title>The Global Catalogue of Microorganisms (GCM) 10K type strain sequencing project: providing services to taxonomists for standard genome sequencing and annotation.</title>
        <authorList>
            <consortium name="The Broad Institute Genomics Platform"/>
            <consortium name="The Broad Institute Genome Sequencing Center for Infectious Disease"/>
            <person name="Wu L."/>
            <person name="Ma J."/>
        </authorList>
    </citation>
    <scope>NUCLEOTIDE SEQUENCE [LARGE SCALE GENOMIC DNA]</scope>
    <source>
        <strain evidence="3">KCTC 42964</strain>
    </source>
</reference>
<comment type="caution">
    <text evidence="2">The sequence shown here is derived from an EMBL/GenBank/DDBJ whole genome shotgun (WGS) entry which is preliminary data.</text>
</comment>
<protein>
    <submittedName>
        <fullName evidence="2">VOC family protein</fullName>
    </submittedName>
</protein>
<evidence type="ECO:0000259" key="1">
    <source>
        <dbReference type="PROSITE" id="PS51819"/>
    </source>
</evidence>
<evidence type="ECO:0000313" key="3">
    <source>
        <dbReference type="Proteomes" id="UP001595528"/>
    </source>
</evidence>
<accession>A0ABV7L891</accession>
<dbReference type="InterPro" id="IPR025870">
    <property type="entry name" value="Glyoxalase-like_dom"/>
</dbReference>
<dbReference type="PROSITE" id="PS51819">
    <property type="entry name" value="VOC"/>
    <property type="match status" value="1"/>
</dbReference>
<evidence type="ECO:0000313" key="2">
    <source>
        <dbReference type="EMBL" id="MFC3230819.1"/>
    </source>
</evidence>
<dbReference type="SUPFAM" id="SSF54593">
    <property type="entry name" value="Glyoxalase/Bleomycin resistance protein/Dihydroxybiphenyl dioxygenase"/>
    <property type="match status" value="1"/>
</dbReference>
<proteinExistence type="predicted"/>
<dbReference type="RefSeq" id="WP_379906276.1">
    <property type="nucleotide sequence ID" value="NZ_JBHRTR010000049.1"/>
</dbReference>
<dbReference type="PANTHER" id="PTHR40265:SF1">
    <property type="entry name" value="GLYOXALASE-LIKE DOMAIN-CONTAINING PROTEIN"/>
    <property type="match status" value="1"/>
</dbReference>
<name>A0ABV7L891_9PROT</name>
<dbReference type="PANTHER" id="PTHR40265">
    <property type="entry name" value="BLL2707 PROTEIN"/>
    <property type="match status" value="1"/>
</dbReference>
<organism evidence="2 3">
    <name type="scientific">Marinibaculum pumilum</name>
    <dbReference type="NCBI Taxonomy" id="1766165"/>
    <lineage>
        <taxon>Bacteria</taxon>
        <taxon>Pseudomonadati</taxon>
        <taxon>Pseudomonadota</taxon>
        <taxon>Alphaproteobacteria</taxon>
        <taxon>Rhodospirillales</taxon>
        <taxon>Rhodospirillaceae</taxon>
        <taxon>Marinibaculum</taxon>
    </lineage>
</organism>
<dbReference type="InterPro" id="IPR029068">
    <property type="entry name" value="Glyas_Bleomycin-R_OHBP_Dase"/>
</dbReference>